<organism evidence="2 3">
    <name type="scientific">Rhizobium setariae</name>
    <dbReference type="NCBI Taxonomy" id="2801340"/>
    <lineage>
        <taxon>Bacteria</taxon>
        <taxon>Pseudomonadati</taxon>
        <taxon>Pseudomonadota</taxon>
        <taxon>Alphaproteobacteria</taxon>
        <taxon>Hyphomicrobiales</taxon>
        <taxon>Rhizobiaceae</taxon>
        <taxon>Rhizobium/Agrobacterium group</taxon>
        <taxon>Rhizobium</taxon>
    </lineage>
</organism>
<reference evidence="2" key="1">
    <citation type="submission" date="2021-01" db="EMBL/GenBank/DDBJ databases">
        <title>Rhizobium sp. strain KVB221 16S ribosomal RNA gene Genome sequencing and assembly.</title>
        <authorList>
            <person name="Kang M."/>
        </authorList>
    </citation>
    <scope>NUCLEOTIDE SEQUENCE</scope>
    <source>
        <strain evidence="2">KVB221</strain>
    </source>
</reference>
<dbReference type="InterPro" id="IPR001343">
    <property type="entry name" value="Hemolysn_Ca-bd"/>
</dbReference>
<dbReference type="RefSeq" id="WP_201661837.1">
    <property type="nucleotide sequence ID" value="NZ_JAEQNC010000011.1"/>
</dbReference>
<name>A0A937CMB4_9HYPH</name>
<dbReference type="PROSITE" id="PS00330">
    <property type="entry name" value="HEMOLYSIN_CALCIUM"/>
    <property type="match status" value="1"/>
</dbReference>
<accession>A0A937CMB4</accession>
<protein>
    <recommendedName>
        <fullName evidence="4">Calcium-binding protein</fullName>
    </recommendedName>
</protein>
<dbReference type="Gene3D" id="2.150.10.10">
    <property type="entry name" value="Serralysin-like metalloprotease, C-terminal"/>
    <property type="match status" value="1"/>
</dbReference>
<gene>
    <name evidence="2" type="ORF">JJB09_19025</name>
</gene>
<proteinExistence type="predicted"/>
<dbReference type="EMBL" id="JAEQNC010000011">
    <property type="protein sequence ID" value="MBL0374120.1"/>
    <property type="molecule type" value="Genomic_DNA"/>
</dbReference>
<evidence type="ECO:0008006" key="4">
    <source>
        <dbReference type="Google" id="ProtNLM"/>
    </source>
</evidence>
<dbReference type="AlphaFoldDB" id="A0A937CMB4"/>
<dbReference type="Pfam" id="PF00353">
    <property type="entry name" value="HemolysinCabind"/>
    <property type="match status" value="1"/>
</dbReference>
<evidence type="ECO:0000313" key="2">
    <source>
        <dbReference type="EMBL" id="MBL0374120.1"/>
    </source>
</evidence>
<dbReference type="GO" id="GO:0005509">
    <property type="term" value="F:calcium ion binding"/>
    <property type="evidence" value="ECO:0007669"/>
    <property type="project" value="InterPro"/>
</dbReference>
<feature type="region of interest" description="Disordered" evidence="1">
    <location>
        <begin position="249"/>
        <end position="278"/>
    </location>
</feature>
<comment type="caution">
    <text evidence="2">The sequence shown here is derived from an EMBL/GenBank/DDBJ whole genome shotgun (WGS) entry which is preliminary data.</text>
</comment>
<dbReference type="PRINTS" id="PR00313">
    <property type="entry name" value="CABNDNGRPT"/>
</dbReference>
<evidence type="ECO:0000313" key="3">
    <source>
        <dbReference type="Proteomes" id="UP000633219"/>
    </source>
</evidence>
<dbReference type="InterPro" id="IPR011049">
    <property type="entry name" value="Serralysin-like_metalloprot_C"/>
</dbReference>
<dbReference type="Proteomes" id="UP000633219">
    <property type="component" value="Unassembled WGS sequence"/>
</dbReference>
<dbReference type="InterPro" id="IPR018511">
    <property type="entry name" value="Hemolysin-typ_Ca-bd_CS"/>
</dbReference>
<keyword evidence="3" id="KW-1185">Reference proteome</keyword>
<feature type="compositionally biased region" description="Polar residues" evidence="1">
    <location>
        <begin position="256"/>
        <end position="265"/>
    </location>
</feature>
<evidence type="ECO:0000256" key="1">
    <source>
        <dbReference type="SAM" id="MobiDB-lite"/>
    </source>
</evidence>
<dbReference type="SUPFAM" id="SSF51120">
    <property type="entry name" value="beta-Roll"/>
    <property type="match status" value="1"/>
</dbReference>
<sequence>MARYTGLVRTEVVVKEEDHGTVSNSAILLSGMVMKGSATALVEGTLQGFGRGDALRVDKGDRWNIQISETGFVAGNEIGIRIEGDNGSLANSGRIVALGAAVYIRGNNNEFRNEGFVGGGREGLMMERGQIVNEKSGQIIGDAYGAIGENIENYGRISGETAVFLNGSGTLINRGVIDGNVRCGGSNDLIDTLGGTINGVVRAGYGNDILITDDARILLVDARSGGNDTVKSTVSYKLSDNVERLVLLGKGDTDGKGNNQRNTLDGNEGANKLSGMGGDDVLDGRKGDDVLSGGSGRDVFMFAVGDGKDTITDFAVSDVGQSPHDVIALRSWHDIRDYEVLWEHARNEDGNVVIEAEGDSITLLNVHLSELTRDHFYF</sequence>